<feature type="region of interest" description="Disordered" evidence="3">
    <location>
        <begin position="958"/>
        <end position="986"/>
    </location>
</feature>
<sequence length="1215" mass="132916">MKTKLFLQRSILLLVLNTCIGLKAQTCGPHTWNPPGQPTTCTYTYTASGWVDSLGNPTGVPSGLSSSDSVCILADNSDAIMAGGVFKGTLYIAPNVTYSGQIDKMNAVTLIVEGVIDFPTETGFQGTNMIYIYDTGSITIPGQFNPPSASIVYNMGNFNVAGDLSVGGSATYVSFYGSRTTVGGDAGIASDYSNCGILEVFGSLSSGGSSALINDCSLFIHTDMSLNADYVNNGLFVLKGELTFGTAKFYNNGTMLLDNINLSNDDLIGDDENSLLIVRHNASLTSGATVTGHMYYDEDDGGGFDAVSAGSVEDIDVLLDVTIPPTEELILADCGANITINPVLFSSKLDFDGVDDYVSTPEFINGESDITFMAWVKSDSGNTTNMTIGGEDTGFKLWLQNGNRPSFTVTTAGNSAQTIGQCACSAINYDEWHHITGSFSSSTGLMKLYVDGVLVDSLDTGIIGVNIENTTDTNGNFEIGRTTKNVSNREYYKGDIDEVRVFNTVLTDDQIQRMVYQEIKDNSGIVKGAVIDKDIVDITTNNTIPWSSLLAYYPMSDIISYDRTTDYSYIGRITKLNNITSLQQQTAPMPYVSNNPGAWTDEATWKSGNVWDIEDVANNKDWSIVKISNDVTASHDIKTLGLIIDDTRSLSVSGDHAVYNTWYFELNGALDLEDDSQLIQTEHSDLVTNENGKVLRRQEGESNPYRYNYWSSPVGETMATTLTNNNGASNNTNNTPFKVNMIKDASGFNCTFTTGYTGSNSISTYWIYTYMGGLTYWDWAHLSPSTPLIPGFGYTQKGTGVAASEQQYIYEGKPNNGTIILDVLDKGGAGSIPDKTKTDYLLGNPYPSALDMYQFIDDNQGVIKGDIYLWQHWGGDTHYLSQYEGGYAQVNKTGSCKAYQFVGLSGDTNGSQDGTKLPTRYLPVAQGFVVEVEADGQIEFNNNQRVFIKESDADNINEENGSVFLKNTGGKPKNESKQPDNSSSAMQKIRLEINSVSGPKTRRELLIGFSELTSDDYDYGYDAECSEVNNNDLNLSLNGKNMNIQAYGPLANDKVIPLNFKSSGDNAFEIKITSLINIEKSQKIYIKDNLTGEYYDLTKNNAAYTFSSEQGKFNKRFEIVFQNEQQALSMAEAQASDNFIYYKNTTNTLYVKKLNSNIKRLALVNMRGQIALDMPDLPISALENGFQFYNLSSGAYIVQLRTEDNQVLSKKIIVN</sequence>
<dbReference type="Gene3D" id="2.60.120.200">
    <property type="match status" value="1"/>
</dbReference>
<dbReference type="SUPFAM" id="SSF49899">
    <property type="entry name" value="Concanavalin A-like lectins/glucanases"/>
    <property type="match status" value="1"/>
</dbReference>
<dbReference type="InterPro" id="IPR026444">
    <property type="entry name" value="Secre_tail"/>
</dbReference>
<evidence type="ECO:0000256" key="3">
    <source>
        <dbReference type="SAM" id="MobiDB-lite"/>
    </source>
</evidence>
<evidence type="ECO:0000256" key="1">
    <source>
        <dbReference type="ARBA" id="ARBA00022729"/>
    </source>
</evidence>
<dbReference type="NCBIfam" id="TIGR04183">
    <property type="entry name" value="Por_Secre_tail"/>
    <property type="match status" value="1"/>
</dbReference>
<dbReference type="SMART" id="SM00560">
    <property type="entry name" value="LamGL"/>
    <property type="match status" value="1"/>
</dbReference>
<organism evidence="6 7">
    <name type="scientific">Allotamlana fucoidanivorans</name>
    <dbReference type="NCBI Taxonomy" id="2583814"/>
    <lineage>
        <taxon>Bacteria</taxon>
        <taxon>Pseudomonadati</taxon>
        <taxon>Bacteroidota</taxon>
        <taxon>Flavobacteriia</taxon>
        <taxon>Flavobacteriales</taxon>
        <taxon>Flavobacteriaceae</taxon>
        <taxon>Allotamlana</taxon>
    </lineage>
</organism>
<dbReference type="Proteomes" id="UP000308713">
    <property type="component" value="Unassembled WGS sequence"/>
</dbReference>
<evidence type="ECO:0000313" key="7">
    <source>
        <dbReference type="Proteomes" id="UP000308713"/>
    </source>
</evidence>
<comment type="caution">
    <text evidence="6">The sequence shown here is derived from an EMBL/GenBank/DDBJ whole genome shotgun (WGS) entry which is preliminary data.</text>
</comment>
<dbReference type="PANTHER" id="PTHR47635:SF2">
    <property type="entry name" value="LAMG-LIKE JELLYROLL FOLD DOMAIN-CONTAINING PROTEIN"/>
    <property type="match status" value="1"/>
</dbReference>
<dbReference type="GO" id="GO:0004553">
    <property type="term" value="F:hydrolase activity, hydrolyzing O-glycosyl compounds"/>
    <property type="evidence" value="ECO:0007669"/>
    <property type="project" value="UniProtKB-ARBA"/>
</dbReference>
<feature type="signal peptide" evidence="4">
    <location>
        <begin position="1"/>
        <end position="24"/>
    </location>
</feature>
<dbReference type="OrthoDB" id="2582440at2"/>
<keyword evidence="2" id="KW-1015">Disulfide bond</keyword>
<reference evidence="6 7" key="1">
    <citation type="submission" date="2019-05" db="EMBL/GenBank/DDBJ databases">
        <title>Tamlana fucoidanivorans sp. nov., isolated from the surface of algae collected from Fujian province in China.</title>
        <authorList>
            <person name="Li J."/>
        </authorList>
    </citation>
    <scope>NUCLEOTIDE SEQUENCE [LARGE SCALE GENOMIC DNA]</scope>
    <source>
        <strain evidence="6 7">CW2-9</strain>
    </source>
</reference>
<dbReference type="InterPro" id="IPR013320">
    <property type="entry name" value="ConA-like_dom_sf"/>
</dbReference>
<evidence type="ECO:0000313" key="6">
    <source>
        <dbReference type="EMBL" id="TNJ45382.1"/>
    </source>
</evidence>
<dbReference type="GO" id="GO:0005975">
    <property type="term" value="P:carbohydrate metabolic process"/>
    <property type="evidence" value="ECO:0007669"/>
    <property type="project" value="UniProtKB-ARBA"/>
</dbReference>
<dbReference type="InterPro" id="IPR006558">
    <property type="entry name" value="LamG-like"/>
</dbReference>
<dbReference type="AlphaFoldDB" id="A0A5C4SPI0"/>
<feature type="chain" id="PRO_5022694529" evidence="4">
    <location>
        <begin position="25"/>
        <end position="1215"/>
    </location>
</feature>
<dbReference type="Pfam" id="PF13385">
    <property type="entry name" value="Laminin_G_3"/>
    <property type="match status" value="1"/>
</dbReference>
<proteinExistence type="predicted"/>
<accession>A0A5C4SPI0</accession>
<evidence type="ECO:0000259" key="5">
    <source>
        <dbReference type="SMART" id="SM00560"/>
    </source>
</evidence>
<gene>
    <name evidence="6" type="ORF">FGF67_06640</name>
</gene>
<feature type="domain" description="LamG-like jellyroll fold" evidence="5">
    <location>
        <begin position="368"/>
        <end position="509"/>
    </location>
</feature>
<dbReference type="RefSeq" id="WP_139695985.1">
    <property type="nucleotide sequence ID" value="NZ_CP074074.1"/>
</dbReference>
<evidence type="ECO:0000256" key="4">
    <source>
        <dbReference type="SAM" id="SignalP"/>
    </source>
</evidence>
<keyword evidence="1 4" id="KW-0732">Signal</keyword>
<dbReference type="PANTHER" id="PTHR47635">
    <property type="entry name" value="CUB DOMAIN-CONTAINING PROTEIN"/>
    <property type="match status" value="1"/>
</dbReference>
<dbReference type="EMBL" id="VDCS01000005">
    <property type="protein sequence ID" value="TNJ45382.1"/>
    <property type="molecule type" value="Genomic_DNA"/>
</dbReference>
<protein>
    <submittedName>
        <fullName evidence="6">T9SS type A sorting domain-containing protein</fullName>
    </submittedName>
</protein>
<evidence type="ECO:0000256" key="2">
    <source>
        <dbReference type="ARBA" id="ARBA00023157"/>
    </source>
</evidence>
<name>A0A5C4SPI0_9FLAO</name>
<keyword evidence="7" id="KW-1185">Reference proteome</keyword>